<dbReference type="EMBL" id="JABFUD020000004">
    <property type="protein sequence ID" value="KAI5081186.1"/>
    <property type="molecule type" value="Genomic_DNA"/>
</dbReference>
<comment type="caution">
    <text evidence="3">The sequence shown here is derived from an EMBL/GenBank/DDBJ whole genome shotgun (WGS) entry which is preliminary data.</text>
</comment>
<keyword evidence="2" id="KW-0472">Membrane</keyword>
<dbReference type="AlphaFoldDB" id="A0A9D4V8J4"/>
<proteinExistence type="predicted"/>
<gene>
    <name evidence="3" type="ORF">GOP47_0004369</name>
</gene>
<feature type="compositionally biased region" description="Polar residues" evidence="1">
    <location>
        <begin position="166"/>
        <end position="178"/>
    </location>
</feature>
<protein>
    <submittedName>
        <fullName evidence="3">Uncharacterized protein</fullName>
    </submittedName>
</protein>
<keyword evidence="4" id="KW-1185">Reference proteome</keyword>
<organism evidence="3 4">
    <name type="scientific">Adiantum capillus-veneris</name>
    <name type="common">Maidenhair fern</name>
    <dbReference type="NCBI Taxonomy" id="13818"/>
    <lineage>
        <taxon>Eukaryota</taxon>
        <taxon>Viridiplantae</taxon>
        <taxon>Streptophyta</taxon>
        <taxon>Embryophyta</taxon>
        <taxon>Tracheophyta</taxon>
        <taxon>Polypodiopsida</taxon>
        <taxon>Polypodiidae</taxon>
        <taxon>Polypodiales</taxon>
        <taxon>Pteridineae</taxon>
        <taxon>Pteridaceae</taxon>
        <taxon>Vittarioideae</taxon>
        <taxon>Adiantum</taxon>
    </lineage>
</organism>
<evidence type="ECO:0000313" key="3">
    <source>
        <dbReference type="EMBL" id="KAI5081186.1"/>
    </source>
</evidence>
<evidence type="ECO:0000256" key="1">
    <source>
        <dbReference type="SAM" id="MobiDB-lite"/>
    </source>
</evidence>
<keyword evidence="2" id="KW-1133">Transmembrane helix</keyword>
<sequence>MKKEASSSNIGSNRLVRGVHARLAPFTFLANLSLLLLLARSLQCLRSRSASLHELLQHLSLAFNDLKAAFRHELAIFFLIHFLTWGLLLIAGRGRCHSRPHAGAPGAASTDLFDAASEIVSVFQTVEEYSHPNLALNVIAPATSHHDSAAISMAVDADTEESCTHTCRQPMSPSSKLATASAPPMDELDSGHRDTCAQMNLEEISMVVDADTEESCTHNCRQPMLPSSKLATSTAPPMQDELDSGHRDTCAQMNLEEISEERKLGEGADLFPSAPPWPELAGSMKADDGVVRKRHMKVEEERQTEYVEKKGERAAIAEVAGREIVRWAEASGGAGRRGAGAGRAWQDDGLRRQIRMPGKKCVGYDVANYNYEVASAPASPSRGRADVEGSVESLTREEANELFSQFQARTWAKIRGSATGGRRGAPGQLIIRSSPSTPRRPSKLYTSALVY</sequence>
<evidence type="ECO:0000313" key="4">
    <source>
        <dbReference type="Proteomes" id="UP000886520"/>
    </source>
</evidence>
<keyword evidence="2" id="KW-0812">Transmembrane</keyword>
<name>A0A9D4V8J4_ADICA</name>
<feature type="region of interest" description="Disordered" evidence="1">
    <location>
        <begin position="166"/>
        <end position="190"/>
    </location>
</feature>
<feature type="region of interest" description="Disordered" evidence="1">
    <location>
        <begin position="417"/>
        <end position="444"/>
    </location>
</feature>
<accession>A0A9D4V8J4</accession>
<reference evidence="3" key="1">
    <citation type="submission" date="2021-01" db="EMBL/GenBank/DDBJ databases">
        <title>Adiantum capillus-veneris genome.</title>
        <authorList>
            <person name="Fang Y."/>
            <person name="Liao Q."/>
        </authorList>
    </citation>
    <scope>NUCLEOTIDE SEQUENCE</scope>
    <source>
        <strain evidence="3">H3</strain>
        <tissue evidence="3">Leaf</tissue>
    </source>
</reference>
<dbReference type="Proteomes" id="UP000886520">
    <property type="component" value="Chromosome 4"/>
</dbReference>
<evidence type="ECO:0000256" key="2">
    <source>
        <dbReference type="SAM" id="Phobius"/>
    </source>
</evidence>
<feature type="transmembrane region" description="Helical" evidence="2">
    <location>
        <begin position="74"/>
        <end position="92"/>
    </location>
</feature>
<feature type="transmembrane region" description="Helical" evidence="2">
    <location>
        <begin position="20"/>
        <end position="39"/>
    </location>
</feature>